<keyword evidence="2" id="KW-0808">Transferase</keyword>
<keyword evidence="2" id="KW-0695">RNA-directed DNA polymerase</keyword>
<name>A0A087TNS3_STEMI</name>
<reference evidence="2 3" key="1">
    <citation type="submission" date="2013-11" db="EMBL/GenBank/DDBJ databases">
        <title>Genome sequencing of Stegodyphus mimosarum.</title>
        <authorList>
            <person name="Bechsgaard J."/>
        </authorList>
    </citation>
    <scope>NUCLEOTIDE SEQUENCE [LARGE SCALE GENOMIC DNA]</scope>
</reference>
<dbReference type="SUPFAM" id="SSF56672">
    <property type="entry name" value="DNA/RNA polymerases"/>
    <property type="match status" value="1"/>
</dbReference>
<keyword evidence="2" id="KW-0548">Nucleotidyltransferase</keyword>
<dbReference type="InterPro" id="IPR000477">
    <property type="entry name" value="RT_dom"/>
</dbReference>
<organism evidence="2 3">
    <name type="scientific">Stegodyphus mimosarum</name>
    <name type="common">African social velvet spider</name>
    <dbReference type="NCBI Taxonomy" id="407821"/>
    <lineage>
        <taxon>Eukaryota</taxon>
        <taxon>Metazoa</taxon>
        <taxon>Ecdysozoa</taxon>
        <taxon>Arthropoda</taxon>
        <taxon>Chelicerata</taxon>
        <taxon>Arachnida</taxon>
        <taxon>Araneae</taxon>
        <taxon>Araneomorphae</taxon>
        <taxon>Entelegynae</taxon>
        <taxon>Eresoidea</taxon>
        <taxon>Eresidae</taxon>
        <taxon>Stegodyphus</taxon>
    </lineage>
</organism>
<dbReference type="OrthoDB" id="6496730at2759"/>
<dbReference type="STRING" id="407821.A0A087TNS3"/>
<dbReference type="Proteomes" id="UP000054359">
    <property type="component" value="Unassembled WGS sequence"/>
</dbReference>
<dbReference type="AlphaFoldDB" id="A0A087TNS3"/>
<protein>
    <submittedName>
        <fullName evidence="2">RNA-directed DNA polymerase from mobile element jockey</fullName>
    </submittedName>
</protein>
<dbReference type="CDD" id="cd01650">
    <property type="entry name" value="RT_nLTR_like"/>
    <property type="match status" value="1"/>
</dbReference>
<sequence length="426" mass="49150">MLVDHLEDQFKPNREPRDVNFVYDVCYTIRDWLNAPTAREMIQIATPYEVKDLIKRLKVKKAPGHDSINNYTIKKLPDNCIAKITSIINACLYHRYFPPSWKHAKIILLPKPDKDATKPEGYRPISLLSGFGKLYERIIFTRIKPHLHILPHEQFGFRKSLSTTKQLVRLVEFCGDAIHKKQNVALLMLDVAKAFDRVWHEGLIYKLIQQQMKRELIELIVSFITNRKFTVSVGQDLSTIRDIAAGVPQGSILCPILYLMYVADFPNPQRGDNYFMGCYADDTALAVKSANAKHAITKLQDMMPNIEEWCTKWRISINAQKSQLLIIRRKHRKVPIRKKLYLLGSEVPQVNNAKYLGVVLNDNLTWKDNTANIRRKANGVINNLKPLLGKFSPLDLRRKRDYSLNPEDAEVRPLAAHLTRDSNFPT</sequence>
<feature type="non-terminal residue" evidence="2">
    <location>
        <position position="426"/>
    </location>
</feature>
<dbReference type="EMBL" id="KK116089">
    <property type="protein sequence ID" value="KFM66762.1"/>
    <property type="molecule type" value="Genomic_DNA"/>
</dbReference>
<dbReference type="Pfam" id="PF00078">
    <property type="entry name" value="RVT_1"/>
    <property type="match status" value="1"/>
</dbReference>
<keyword evidence="3" id="KW-1185">Reference proteome</keyword>
<dbReference type="OMA" id="EYHTINA"/>
<dbReference type="PROSITE" id="PS50878">
    <property type="entry name" value="RT_POL"/>
    <property type="match status" value="1"/>
</dbReference>
<accession>A0A087TNS3</accession>
<dbReference type="PANTHER" id="PTHR19446">
    <property type="entry name" value="REVERSE TRANSCRIPTASES"/>
    <property type="match status" value="1"/>
</dbReference>
<dbReference type="InterPro" id="IPR043502">
    <property type="entry name" value="DNA/RNA_pol_sf"/>
</dbReference>
<feature type="domain" description="Reverse transcriptase" evidence="1">
    <location>
        <begin position="90"/>
        <end position="360"/>
    </location>
</feature>
<gene>
    <name evidence="2" type="ORF">X975_18114</name>
</gene>
<evidence type="ECO:0000313" key="2">
    <source>
        <dbReference type="EMBL" id="KFM66762.1"/>
    </source>
</evidence>
<evidence type="ECO:0000313" key="3">
    <source>
        <dbReference type="Proteomes" id="UP000054359"/>
    </source>
</evidence>
<dbReference type="GO" id="GO:0003964">
    <property type="term" value="F:RNA-directed DNA polymerase activity"/>
    <property type="evidence" value="ECO:0007669"/>
    <property type="project" value="UniProtKB-KW"/>
</dbReference>
<evidence type="ECO:0000259" key="1">
    <source>
        <dbReference type="PROSITE" id="PS50878"/>
    </source>
</evidence>
<proteinExistence type="predicted"/>